<evidence type="ECO:0000256" key="1">
    <source>
        <dbReference type="ARBA" id="ARBA00001946"/>
    </source>
</evidence>
<keyword evidence="7" id="KW-0479">Metal-binding</keyword>
<evidence type="ECO:0000256" key="7">
    <source>
        <dbReference type="ARBA" id="ARBA00022723"/>
    </source>
</evidence>
<dbReference type="OrthoDB" id="5590030at2"/>
<keyword evidence="10" id="KW-0460">Magnesium</keyword>
<dbReference type="GO" id="GO:0046872">
    <property type="term" value="F:metal ion binding"/>
    <property type="evidence" value="ECO:0007669"/>
    <property type="project" value="UniProtKB-KW"/>
</dbReference>
<dbReference type="Gene3D" id="3.30.1490.50">
    <property type="match status" value="1"/>
</dbReference>
<dbReference type="InterPro" id="IPR005615">
    <property type="entry name" value="Glutathione_synthase"/>
</dbReference>
<dbReference type="GO" id="GO:0005829">
    <property type="term" value="C:cytosol"/>
    <property type="evidence" value="ECO:0007669"/>
    <property type="project" value="TreeGrafter"/>
</dbReference>
<keyword evidence="9" id="KW-0067">ATP-binding</keyword>
<dbReference type="GO" id="GO:0004363">
    <property type="term" value="F:glutathione synthase activity"/>
    <property type="evidence" value="ECO:0007669"/>
    <property type="project" value="UniProtKB-EC"/>
</dbReference>
<dbReference type="EMBL" id="AAOE01000039">
    <property type="protein sequence ID" value="EAR07529.1"/>
    <property type="molecule type" value="Genomic_DNA"/>
</dbReference>
<dbReference type="HOGENOM" id="CLU_626808_0_0_6"/>
<comment type="caution">
    <text evidence="12">The sequence shown here is derived from an EMBL/GenBank/DDBJ whole genome shotgun (WGS) entry which is preliminary data.</text>
</comment>
<dbReference type="GO" id="GO:0043295">
    <property type="term" value="F:glutathione binding"/>
    <property type="evidence" value="ECO:0007669"/>
    <property type="project" value="TreeGrafter"/>
</dbReference>
<dbReference type="Gene3D" id="3.40.50.1760">
    <property type="entry name" value="Glutathione synthase, substrate-binding domain superfamily, eukaryotic"/>
    <property type="match status" value="1"/>
</dbReference>
<gene>
    <name evidence="12" type="ORF">MED297_04654</name>
</gene>
<dbReference type="EC" id="6.3.2.3" evidence="4"/>
<dbReference type="InterPro" id="IPR016185">
    <property type="entry name" value="PreATP-grasp_dom_sf"/>
</dbReference>
<evidence type="ECO:0000313" key="12">
    <source>
        <dbReference type="EMBL" id="EAR07529.1"/>
    </source>
</evidence>
<dbReference type="AlphaFoldDB" id="A4BJZ6"/>
<dbReference type="PIRSF" id="PIRSF001558">
    <property type="entry name" value="GSHase"/>
    <property type="match status" value="1"/>
</dbReference>
<dbReference type="InterPro" id="IPR037013">
    <property type="entry name" value="GSH-S_sub-bd_sf"/>
</dbReference>
<dbReference type="InterPro" id="IPR014709">
    <property type="entry name" value="Glutathione_synthase_C_euk"/>
</dbReference>
<proteinExistence type="inferred from homology"/>
<sequence>MSALPSNEPVTDFARRLQEAGIGLVRAERFDPVTVSQTPYRLERGQWTMAMATARALGALFDAVRRQTSWLRDQFSAVTCEDLASELCQRLPTGRVMSTALSLTRHDLILDTQQNWRLIESNSIAAGMGPFSDQLSHIMAADHPHLNFAPNGATERQAQSLLDAALKTREATSPLVVFVVEPNEDNRLDQGMLADEITRLGGQVVYRTLAQLQVALDRSSAPELWLEDGRLVDLLYFRTGYNLQDYGADPSTRRLRLDLRAALEQRSVALCPSMAGQLSTHKMVQRRLSALSVSELMTTFELPVQAAVLAHLALAVKYRDVNPDTLESDLSSGRWLLKGTGEGGGQVYGEANRIPSSIDNQRYLLMQRLQLYPRAHPAIFVRGTGSWIVDKPVSELGIFTVGSDARYGGYLLRSKASTALESGVHRGDGAIDTVVLV</sequence>
<keyword evidence="13" id="KW-1185">Reference proteome</keyword>
<dbReference type="Gene3D" id="3.30.470.20">
    <property type="entry name" value="ATP-grasp fold, B domain"/>
    <property type="match status" value="1"/>
</dbReference>
<comment type="similarity">
    <text evidence="3">Belongs to the eukaryotic GSH synthase family.</text>
</comment>
<dbReference type="InterPro" id="IPR014049">
    <property type="entry name" value="Glutathione_synthase_N_euk"/>
</dbReference>
<dbReference type="PANTHER" id="PTHR11130">
    <property type="entry name" value="GLUTATHIONE SYNTHETASE"/>
    <property type="match status" value="1"/>
</dbReference>
<evidence type="ECO:0000256" key="5">
    <source>
        <dbReference type="ARBA" id="ARBA00022598"/>
    </source>
</evidence>
<evidence type="ECO:0000256" key="4">
    <source>
        <dbReference type="ARBA" id="ARBA00012214"/>
    </source>
</evidence>
<evidence type="ECO:0000256" key="2">
    <source>
        <dbReference type="ARBA" id="ARBA00004965"/>
    </source>
</evidence>
<evidence type="ECO:0000256" key="3">
    <source>
        <dbReference type="ARBA" id="ARBA00010385"/>
    </source>
</evidence>
<dbReference type="InterPro" id="IPR004887">
    <property type="entry name" value="GSH_synth_subst-bd"/>
</dbReference>
<protein>
    <recommendedName>
        <fullName evidence="4">glutathione synthase</fullName>
        <ecNumber evidence="4">6.3.2.3</ecNumber>
    </recommendedName>
</protein>
<dbReference type="SUPFAM" id="SSF52440">
    <property type="entry name" value="PreATP-grasp domain"/>
    <property type="match status" value="1"/>
</dbReference>
<dbReference type="Pfam" id="PF03199">
    <property type="entry name" value="GSH_synthase"/>
    <property type="match status" value="1"/>
</dbReference>
<dbReference type="GO" id="GO:0005524">
    <property type="term" value="F:ATP binding"/>
    <property type="evidence" value="ECO:0007669"/>
    <property type="project" value="UniProtKB-KW"/>
</dbReference>
<dbReference type="PANTHER" id="PTHR11130:SF0">
    <property type="entry name" value="GLUTATHIONE SYNTHETASE"/>
    <property type="match status" value="1"/>
</dbReference>
<accession>A4BJZ6</accession>
<evidence type="ECO:0000259" key="11">
    <source>
        <dbReference type="Pfam" id="PF03199"/>
    </source>
</evidence>
<feature type="domain" description="Glutathione synthase substrate-binding" evidence="11">
    <location>
        <begin position="175"/>
        <end position="279"/>
    </location>
</feature>
<comment type="pathway">
    <text evidence="2">Sulfur metabolism; glutathione biosynthesis; glutathione from L-cysteine and L-glutamate: step 2/2.</text>
</comment>
<reference evidence="12 13" key="1">
    <citation type="submission" date="2006-02" db="EMBL/GenBank/DDBJ databases">
        <authorList>
            <person name="Pinhassi J."/>
            <person name="Pedros-Alio C."/>
            <person name="Ferriera S."/>
            <person name="Johnson J."/>
            <person name="Kravitz S."/>
            <person name="Halpern A."/>
            <person name="Remington K."/>
            <person name="Beeson K."/>
            <person name="Tran B."/>
            <person name="Rogers Y.-H."/>
            <person name="Friedman R."/>
            <person name="Venter J.C."/>
        </authorList>
    </citation>
    <scope>NUCLEOTIDE SEQUENCE [LARGE SCALE GENOMIC DNA]</scope>
    <source>
        <strain evidence="12 13">MED297</strain>
    </source>
</reference>
<organism evidence="12 13">
    <name type="scientific">Reinekea blandensis MED297</name>
    <dbReference type="NCBI Taxonomy" id="314283"/>
    <lineage>
        <taxon>Bacteria</taxon>
        <taxon>Pseudomonadati</taxon>
        <taxon>Pseudomonadota</taxon>
        <taxon>Gammaproteobacteria</taxon>
        <taxon>Oceanospirillales</taxon>
        <taxon>Saccharospirillaceae</taxon>
        <taxon>Reinekea</taxon>
    </lineage>
</organism>
<dbReference type="Pfam" id="PF03917">
    <property type="entry name" value="GSH_synth_ATP"/>
    <property type="match status" value="1"/>
</dbReference>
<dbReference type="STRING" id="314283.MED297_04654"/>
<dbReference type="RefSeq" id="WP_008047889.1">
    <property type="nucleotide sequence ID" value="NZ_CH724154.1"/>
</dbReference>
<dbReference type="SUPFAM" id="SSF56059">
    <property type="entry name" value="Glutathione synthetase ATP-binding domain-like"/>
    <property type="match status" value="1"/>
</dbReference>
<name>A4BJZ6_9GAMM</name>
<evidence type="ECO:0000256" key="6">
    <source>
        <dbReference type="ARBA" id="ARBA00022684"/>
    </source>
</evidence>
<dbReference type="Proteomes" id="UP000005953">
    <property type="component" value="Unassembled WGS sequence"/>
</dbReference>
<dbReference type="UniPathway" id="UPA00142">
    <property type="reaction ID" value="UER00210"/>
</dbReference>
<evidence type="ECO:0000256" key="10">
    <source>
        <dbReference type="ARBA" id="ARBA00022842"/>
    </source>
</evidence>
<keyword evidence="8" id="KW-0547">Nucleotide-binding</keyword>
<evidence type="ECO:0000256" key="9">
    <source>
        <dbReference type="ARBA" id="ARBA00022840"/>
    </source>
</evidence>
<evidence type="ECO:0000256" key="8">
    <source>
        <dbReference type="ARBA" id="ARBA00022741"/>
    </source>
</evidence>
<comment type="cofactor">
    <cofactor evidence="1">
        <name>Mg(2+)</name>
        <dbReference type="ChEBI" id="CHEBI:18420"/>
    </cofactor>
</comment>
<keyword evidence="5" id="KW-0436">Ligase</keyword>
<dbReference type="Gene3D" id="1.10.1080.10">
    <property type="entry name" value="Glutathione Synthetase, Chain A, domain 3"/>
    <property type="match status" value="1"/>
</dbReference>
<keyword evidence="6" id="KW-0317">Glutathione biosynthesis</keyword>
<dbReference type="InterPro" id="IPR014042">
    <property type="entry name" value="Glutathione_synthase_a-hlx"/>
</dbReference>
<evidence type="ECO:0000313" key="13">
    <source>
        <dbReference type="Proteomes" id="UP000005953"/>
    </source>
</evidence>
<dbReference type="Gene3D" id="3.30.1490.80">
    <property type="match status" value="1"/>
</dbReference>